<evidence type="ECO:0000256" key="1">
    <source>
        <dbReference type="SAM" id="MobiDB-lite"/>
    </source>
</evidence>
<feature type="region of interest" description="Disordered" evidence="1">
    <location>
        <begin position="19"/>
        <end position="66"/>
    </location>
</feature>
<dbReference type="AlphaFoldDB" id="A0AAV8R4Q3"/>
<organism evidence="2 3">
    <name type="scientific">Ensete ventricosum</name>
    <name type="common">Abyssinian banana</name>
    <name type="synonym">Musa ensete</name>
    <dbReference type="NCBI Taxonomy" id="4639"/>
    <lineage>
        <taxon>Eukaryota</taxon>
        <taxon>Viridiplantae</taxon>
        <taxon>Streptophyta</taxon>
        <taxon>Embryophyta</taxon>
        <taxon>Tracheophyta</taxon>
        <taxon>Spermatophyta</taxon>
        <taxon>Magnoliopsida</taxon>
        <taxon>Liliopsida</taxon>
        <taxon>Zingiberales</taxon>
        <taxon>Musaceae</taxon>
        <taxon>Ensete</taxon>
    </lineage>
</organism>
<evidence type="ECO:0000313" key="3">
    <source>
        <dbReference type="Proteomes" id="UP001222027"/>
    </source>
</evidence>
<feature type="region of interest" description="Disordered" evidence="1">
    <location>
        <begin position="82"/>
        <end position="110"/>
    </location>
</feature>
<feature type="compositionally biased region" description="Polar residues" evidence="1">
    <location>
        <begin position="95"/>
        <end position="105"/>
    </location>
</feature>
<keyword evidence="3" id="KW-1185">Reference proteome</keyword>
<dbReference type="Proteomes" id="UP001222027">
    <property type="component" value="Unassembled WGS sequence"/>
</dbReference>
<dbReference type="EMBL" id="JAQQAF010000004">
    <property type="protein sequence ID" value="KAJ8491405.1"/>
    <property type="molecule type" value="Genomic_DNA"/>
</dbReference>
<name>A0AAV8R4Q3_ENSVE</name>
<evidence type="ECO:0000313" key="2">
    <source>
        <dbReference type="EMBL" id="KAJ8491405.1"/>
    </source>
</evidence>
<comment type="caution">
    <text evidence="2">The sequence shown here is derived from an EMBL/GenBank/DDBJ whole genome shotgun (WGS) entry which is preliminary data.</text>
</comment>
<sequence>MFDKQVELAFVKTCTWRGSARGASHGATTKASPVFVTAGTGRPPVTSDLGPSRVRRRRDGGGRTRASFRQTTEAIPVLSQLSAGGQRAPHLRRLPNSQKSASTNTPAPPARVFLIPRNDETVLHVVPGGGVEVEGTAVISSSARWVVPPAAHHGRRSLSGRYGISDSVCYFFFDGLPFASAVKGTRNSI</sequence>
<reference evidence="2 3" key="1">
    <citation type="submission" date="2022-12" db="EMBL/GenBank/DDBJ databases">
        <title>Chromosome-scale assembly of the Ensete ventricosum genome.</title>
        <authorList>
            <person name="Dussert Y."/>
            <person name="Stocks J."/>
            <person name="Wendawek A."/>
            <person name="Woldeyes F."/>
            <person name="Nichols R.A."/>
            <person name="Borrell J.S."/>
        </authorList>
    </citation>
    <scope>NUCLEOTIDE SEQUENCE [LARGE SCALE GENOMIC DNA]</scope>
    <source>
        <strain evidence="3">cv. Maze</strain>
        <tissue evidence="2">Seeds</tissue>
    </source>
</reference>
<gene>
    <name evidence="2" type="ORF">OPV22_013126</name>
</gene>
<proteinExistence type="predicted"/>
<evidence type="ECO:0008006" key="4">
    <source>
        <dbReference type="Google" id="ProtNLM"/>
    </source>
</evidence>
<accession>A0AAV8R4Q3</accession>
<protein>
    <recommendedName>
        <fullName evidence="4">Cupin type-1 domain-containing protein</fullName>
    </recommendedName>
</protein>